<proteinExistence type="predicted"/>
<dbReference type="AlphaFoldDB" id="A0AAV8S411"/>
<dbReference type="Proteomes" id="UP001222027">
    <property type="component" value="Unassembled WGS sequence"/>
</dbReference>
<keyword evidence="2" id="KW-1185">Reference proteome</keyword>
<evidence type="ECO:0000313" key="2">
    <source>
        <dbReference type="Proteomes" id="UP001222027"/>
    </source>
</evidence>
<sequence>MVGCSNSHVLGLSRVNISPSSLKALHPPSDSEVLSRPCKLKWCETFFIEMIGAKVSSSSEAFRPDKVAAPFYSARYFCHVRRKKTLLPGGLAWQEGTSKL</sequence>
<dbReference type="EMBL" id="JAQQAF010000001">
    <property type="protein sequence ID" value="KAJ8514087.1"/>
    <property type="molecule type" value="Genomic_DNA"/>
</dbReference>
<comment type="caution">
    <text evidence="1">The sequence shown here is derived from an EMBL/GenBank/DDBJ whole genome shotgun (WGS) entry which is preliminary data.</text>
</comment>
<organism evidence="1 2">
    <name type="scientific">Ensete ventricosum</name>
    <name type="common">Abyssinian banana</name>
    <name type="synonym">Musa ensete</name>
    <dbReference type="NCBI Taxonomy" id="4639"/>
    <lineage>
        <taxon>Eukaryota</taxon>
        <taxon>Viridiplantae</taxon>
        <taxon>Streptophyta</taxon>
        <taxon>Embryophyta</taxon>
        <taxon>Tracheophyta</taxon>
        <taxon>Spermatophyta</taxon>
        <taxon>Magnoliopsida</taxon>
        <taxon>Liliopsida</taxon>
        <taxon>Zingiberales</taxon>
        <taxon>Musaceae</taxon>
        <taxon>Ensete</taxon>
    </lineage>
</organism>
<accession>A0AAV8S411</accession>
<protein>
    <submittedName>
        <fullName evidence="1">Uncharacterized protein</fullName>
    </submittedName>
</protein>
<evidence type="ECO:0000313" key="1">
    <source>
        <dbReference type="EMBL" id="KAJ8514087.1"/>
    </source>
</evidence>
<name>A0AAV8S411_ENSVE</name>
<reference evidence="1 2" key="1">
    <citation type="submission" date="2022-12" db="EMBL/GenBank/DDBJ databases">
        <title>Chromosome-scale assembly of the Ensete ventricosum genome.</title>
        <authorList>
            <person name="Dussert Y."/>
            <person name="Stocks J."/>
            <person name="Wendawek A."/>
            <person name="Woldeyes F."/>
            <person name="Nichols R.A."/>
            <person name="Borrell J.S."/>
        </authorList>
    </citation>
    <scope>NUCLEOTIDE SEQUENCE [LARGE SCALE GENOMIC DNA]</scope>
    <source>
        <strain evidence="2">cv. Maze</strain>
        <tissue evidence="1">Seeds</tissue>
    </source>
</reference>
<gene>
    <name evidence="1" type="ORF">OPV22_004521</name>
</gene>